<evidence type="ECO:0000259" key="9">
    <source>
        <dbReference type="Pfam" id="PF03600"/>
    </source>
</evidence>
<evidence type="ECO:0000256" key="7">
    <source>
        <dbReference type="SAM" id="MobiDB-lite"/>
    </source>
</evidence>
<feature type="transmembrane region" description="Helical" evidence="8">
    <location>
        <begin position="309"/>
        <end position="329"/>
    </location>
</feature>
<keyword evidence="2" id="KW-0813">Transport</keyword>
<feature type="transmembrane region" description="Helical" evidence="8">
    <location>
        <begin position="255"/>
        <end position="273"/>
    </location>
</feature>
<feature type="transmembrane region" description="Helical" evidence="8">
    <location>
        <begin position="279"/>
        <end position="297"/>
    </location>
</feature>
<evidence type="ECO:0000256" key="5">
    <source>
        <dbReference type="ARBA" id="ARBA00022989"/>
    </source>
</evidence>
<keyword evidence="5 8" id="KW-1133">Transmembrane helix</keyword>
<accession>A0AA88GM59</accession>
<feature type="transmembrane region" description="Helical" evidence="8">
    <location>
        <begin position="430"/>
        <end position="453"/>
    </location>
</feature>
<evidence type="ECO:0000313" key="11">
    <source>
        <dbReference type="Proteomes" id="UP000816034"/>
    </source>
</evidence>
<comment type="caution">
    <text evidence="10">The sequence shown here is derived from an EMBL/GenBank/DDBJ whole genome shotgun (WGS) entry which is preliminary data.</text>
</comment>
<feature type="region of interest" description="Disordered" evidence="7">
    <location>
        <begin position="611"/>
        <end position="635"/>
    </location>
</feature>
<evidence type="ECO:0000256" key="4">
    <source>
        <dbReference type="ARBA" id="ARBA00022737"/>
    </source>
</evidence>
<dbReference type="InterPro" id="IPR051679">
    <property type="entry name" value="DASS-Related_Transporters"/>
</dbReference>
<feature type="transmembrane region" description="Helical" evidence="8">
    <location>
        <begin position="349"/>
        <end position="371"/>
    </location>
</feature>
<dbReference type="Proteomes" id="UP000816034">
    <property type="component" value="Unassembled WGS sequence"/>
</dbReference>
<evidence type="ECO:0000256" key="3">
    <source>
        <dbReference type="ARBA" id="ARBA00022692"/>
    </source>
</evidence>
<keyword evidence="6 8" id="KW-0472">Membrane</keyword>
<dbReference type="Pfam" id="PF03600">
    <property type="entry name" value="CitMHS"/>
    <property type="match status" value="1"/>
</dbReference>
<reference evidence="10 11" key="1">
    <citation type="journal article" date="2018" name="BMC Genomics">
        <title>The genome of Naegleria lovaniensis, the basis for a comparative approach to unravel pathogenicity factors of the human pathogenic amoeba N. fowleri.</title>
        <authorList>
            <person name="Liechti N."/>
            <person name="Schurch N."/>
            <person name="Bruggmann R."/>
            <person name="Wittwer M."/>
        </authorList>
    </citation>
    <scope>NUCLEOTIDE SEQUENCE [LARGE SCALE GENOMIC DNA]</scope>
    <source>
        <strain evidence="10 11">ATCC 30569</strain>
    </source>
</reference>
<dbReference type="PANTHER" id="PTHR43652">
    <property type="entry name" value="BASIC AMINO ACID ANTIPORTER YFCC-RELATED"/>
    <property type="match status" value="1"/>
</dbReference>
<protein>
    <recommendedName>
        <fullName evidence="9">Citrate transporter-like domain-containing protein</fullName>
    </recommendedName>
</protein>
<dbReference type="RefSeq" id="XP_044548474.1">
    <property type="nucleotide sequence ID" value="XM_044694437.1"/>
</dbReference>
<comment type="subcellular location">
    <subcellularLocation>
        <location evidence="1">Membrane</location>
        <topology evidence="1">Multi-pass membrane protein</topology>
    </subcellularLocation>
</comment>
<keyword evidence="4" id="KW-0677">Repeat</keyword>
<feature type="compositionally biased region" description="Polar residues" evidence="7">
    <location>
        <begin position="611"/>
        <end position="628"/>
    </location>
</feature>
<proteinExistence type="predicted"/>
<evidence type="ECO:0000256" key="2">
    <source>
        <dbReference type="ARBA" id="ARBA00022448"/>
    </source>
</evidence>
<feature type="transmembrane region" description="Helical" evidence="8">
    <location>
        <begin position="392"/>
        <end position="418"/>
    </location>
</feature>
<name>A0AA88GM59_NAELO</name>
<feature type="transmembrane region" description="Helical" evidence="8">
    <location>
        <begin position="815"/>
        <end position="844"/>
    </location>
</feature>
<dbReference type="GeneID" id="68097217"/>
<gene>
    <name evidence="10" type="ORF">C9374_004762</name>
</gene>
<feature type="transmembrane region" description="Helical" evidence="8">
    <location>
        <begin position="977"/>
        <end position="999"/>
    </location>
</feature>
<dbReference type="PANTHER" id="PTHR43652:SF2">
    <property type="entry name" value="BASIC AMINO ACID ANTIPORTER YFCC-RELATED"/>
    <property type="match status" value="1"/>
</dbReference>
<evidence type="ECO:0000256" key="1">
    <source>
        <dbReference type="ARBA" id="ARBA00004141"/>
    </source>
</evidence>
<keyword evidence="3 8" id="KW-0812">Transmembrane</keyword>
<dbReference type="InterPro" id="IPR031312">
    <property type="entry name" value="Na/sul_symport_CS"/>
</dbReference>
<dbReference type="InterPro" id="IPR004680">
    <property type="entry name" value="Cit_transptr-like_dom"/>
</dbReference>
<organism evidence="10 11">
    <name type="scientific">Naegleria lovaniensis</name>
    <name type="common">Amoeba</name>
    <dbReference type="NCBI Taxonomy" id="51637"/>
    <lineage>
        <taxon>Eukaryota</taxon>
        <taxon>Discoba</taxon>
        <taxon>Heterolobosea</taxon>
        <taxon>Tetramitia</taxon>
        <taxon>Eutetramitia</taxon>
        <taxon>Vahlkampfiidae</taxon>
        <taxon>Naegleria</taxon>
    </lineage>
</organism>
<evidence type="ECO:0000256" key="8">
    <source>
        <dbReference type="SAM" id="Phobius"/>
    </source>
</evidence>
<evidence type="ECO:0000313" key="10">
    <source>
        <dbReference type="EMBL" id="KAG2382795.1"/>
    </source>
</evidence>
<dbReference type="PROSITE" id="PS01271">
    <property type="entry name" value="NA_SULFATE"/>
    <property type="match status" value="1"/>
</dbReference>
<dbReference type="GO" id="GO:0005886">
    <property type="term" value="C:plasma membrane"/>
    <property type="evidence" value="ECO:0007669"/>
    <property type="project" value="TreeGrafter"/>
</dbReference>
<keyword evidence="11" id="KW-1185">Reference proteome</keyword>
<dbReference type="GO" id="GO:0055085">
    <property type="term" value="P:transmembrane transport"/>
    <property type="evidence" value="ECO:0007669"/>
    <property type="project" value="InterPro"/>
</dbReference>
<dbReference type="EMBL" id="PYSW02000022">
    <property type="protein sequence ID" value="KAG2382795.1"/>
    <property type="molecule type" value="Genomic_DNA"/>
</dbReference>
<sequence>MTTHHHDGWESTRSSYYEGHSRSQQLRRGVILVLFISIIVKMAIHDMVEAAPYKFQCEFKKETTINTNTSVVEVIGIATISYEHEKSTLAWRVFLDSKVLNFTSNTNHTKSSPTTQEHDISLELIHDDFWKQPTTSERQNVIVPQEWSSPFNMNINSTQNTSSSEKPNLIKLGHSLVSSTNNTNAFLRVPDLFESKYSLRVVVNNEENKATLERDDDFSTLMAEQELSETILASGRIVNTCGASSPVINFAITNWQLWLVMVTVLGMLVGLIFDIFRPYFVVFVALAFFLVTGIVTLKQALAGFSNDGMLAIAFLFPVVQPLSTSPMILKLSKIMFGKPIISPRLSYLRIFFPICVLSMFLNNTPIVVLFLPLIKDWCRTYGLSPSKFLIPLAYTTTVGGMCTLIGTSTNLVVSGLMASYGYQEFSFFEFSFIGSILMVAMFLYMSTIGYSLLPDKKGGLFKYAKERSEQFLSQINIRDVNSPLIGKNKKKVLDHLHLSSLEIIEIIRPLNVSQLSQEGMILNSKYSDERLNTSGSFEENYMTDNDDDVERITPVPDNLLIQYGDKIIFKGNPKEIMALNAITGLTDKFKDTTIYKMIGTESLRRRSLDLSQHATSELDPSSSVLDSSQQHHEDNQISLNHDDEQNQHGDPISLRDAPIPKSELQHQLLQQANQHENGSSSIIDITRTSTTAENLTHPPPISDSQQHKDESSHVDPEFFECVIGNSNPCVGQTYLVFSQTYQVVLLAVRHRESVVRSRTESTDFNHQTVRMGDTILVFSKPDFYEKYKESLDFFIISVVIGKEYNLWWWEYLMIPIFFAVVLAASLNVPMVLCAMVAFAVMVFLRLLSPVKAIASVDWQLLILVACSLGVGTGIKNSGISEAFAELLNILKVPDILLPAVVFLMTQTTTQVITNNAAASLNLPLALAIAQSRSLNPQMFGMIVAIASSAEFATPIGYQCNLLVQGPGGYSFMDYVKVGFPLNVLFFILSSVFIPLIWGLKSPNFQFV</sequence>
<dbReference type="AlphaFoldDB" id="A0AA88GM59"/>
<feature type="domain" description="Citrate transporter-like" evidence="9">
    <location>
        <begin position="269"/>
        <end position="936"/>
    </location>
</feature>
<evidence type="ECO:0000256" key="6">
    <source>
        <dbReference type="ARBA" id="ARBA00023136"/>
    </source>
</evidence>